<dbReference type="PANTHER" id="PTHR40980">
    <property type="entry name" value="PLUG DOMAIN-CONTAINING PROTEIN"/>
    <property type="match status" value="1"/>
</dbReference>
<keyword evidence="7 8" id="KW-0998">Cell outer membrane</keyword>
<evidence type="ECO:0000256" key="3">
    <source>
        <dbReference type="ARBA" id="ARBA00022452"/>
    </source>
</evidence>
<dbReference type="Gene3D" id="2.40.170.20">
    <property type="entry name" value="TonB-dependent receptor, beta-barrel domain"/>
    <property type="match status" value="1"/>
</dbReference>
<keyword evidence="13" id="KW-1185">Reference proteome</keyword>
<evidence type="ECO:0000313" key="13">
    <source>
        <dbReference type="Proteomes" id="UP000240996"/>
    </source>
</evidence>
<sequence>MAQNAAQISSGGPFGILGRWCLNRVKFRSACVLKALASGASALAIVSAFTVAASAQQAPAIVPDTAEEVAPSPIDQGAQAGTVAPSGDVANANADADIVVTGVRASLRSAQARKRNASQIIDSIVAEDIGKLPDNNVSEALQRISGIQIERNQGEGSRIAIRGLTQVRTELNGRDYFTAGDGRTISLEDIPSELLAGIDVYKNPAADVIEGGLGGTVNLRTRMPFDFSKPTISGSARVTHHDLADKTKTSFSGLITDTYQTGLGEIGFLLNGSLQRGAYRTDALSIEPYQLRTGIVDRTGNGSTADAADAVIVPNGVGQFNNVGDRRRIGISAAVQWKPADNLEVYGQFDYANYKFNQVGYLVYPFGRGGAPITPGPASSFSFDENGEFQSGTFQNVFVEGNTYRSDRRSKTASYSGGLKFNPSSQLTLTTDVSYVDSRTKTEFFALGVGSDQPNTLSVDITGKLPVIGVTGAGSPSFLTDPANFSYLYILDSSSRSHNDQWSVRQDVEYETDGGFFTSIKAGVRYTKLNAVVENPVFGYVDLFDTPRVPRTPLSAIPGYYNPVPVKNFFRGDAAGLGSFLIPPFDVIRGDLNAVRQTFASYYPNGQVAVPEYLPTGRNDVSEQTIGGYWVARFKSETILPFDGNLGVRIVNTKTNVAGFQTPSGGPTIPIDQTNSYTSVLPSLNIRFPITETLQLRLAASKGLTRPDYNLLNSVLTFDPVSRRGSSGNPDLKPLRADQLDVSFEWYFNKTSSVYAAAFYKAVNGFIARVDDPVVIDGTQYQINRPVNGANGKIKGFEVGYQQFFDFLPGPLSGFGVQANYTYVDSKAPNPSAGAIPGAPISVPLEGLSKNSYNLVGIYEKYGLSARVAYNWRDDYVRTTSASGTGNLPIYDRAFGQLDASISYDVTPNITASVDATNLLNTRRETFFGLDSRPRDYSVVDRRFGATLRVNY</sequence>
<dbReference type="Pfam" id="PF07715">
    <property type="entry name" value="Plug"/>
    <property type="match status" value="1"/>
</dbReference>
<evidence type="ECO:0000256" key="1">
    <source>
        <dbReference type="ARBA" id="ARBA00004571"/>
    </source>
</evidence>
<evidence type="ECO:0000256" key="2">
    <source>
        <dbReference type="ARBA" id="ARBA00022448"/>
    </source>
</evidence>
<dbReference type="AlphaFoldDB" id="A0A2T4YNQ9"/>
<evidence type="ECO:0000256" key="7">
    <source>
        <dbReference type="ARBA" id="ARBA00023237"/>
    </source>
</evidence>
<keyword evidence="5 9" id="KW-0798">TonB box</keyword>
<keyword evidence="6 8" id="KW-0472">Membrane</keyword>
<dbReference type="InterPro" id="IPR012910">
    <property type="entry name" value="Plug_dom"/>
</dbReference>
<dbReference type="InterPro" id="IPR036942">
    <property type="entry name" value="Beta-barrel_TonB_sf"/>
</dbReference>
<dbReference type="InterPro" id="IPR039426">
    <property type="entry name" value="TonB-dep_rcpt-like"/>
</dbReference>
<dbReference type="SUPFAM" id="SSF56935">
    <property type="entry name" value="Porins"/>
    <property type="match status" value="1"/>
</dbReference>
<evidence type="ECO:0000313" key="12">
    <source>
        <dbReference type="EMBL" id="PTM45049.1"/>
    </source>
</evidence>
<evidence type="ECO:0000256" key="5">
    <source>
        <dbReference type="ARBA" id="ARBA00023077"/>
    </source>
</evidence>
<evidence type="ECO:0000256" key="9">
    <source>
        <dbReference type="RuleBase" id="RU003357"/>
    </source>
</evidence>
<dbReference type="InterPro" id="IPR000531">
    <property type="entry name" value="Beta-barrel_TonB"/>
</dbReference>
<keyword evidence="12" id="KW-0675">Receptor</keyword>
<name>A0A2T4YNQ9_9SPHN</name>
<dbReference type="EMBL" id="PZZN01000003">
    <property type="protein sequence ID" value="PTM45049.1"/>
    <property type="molecule type" value="Genomic_DNA"/>
</dbReference>
<comment type="similarity">
    <text evidence="8 9">Belongs to the TonB-dependent receptor family.</text>
</comment>
<dbReference type="InterPro" id="IPR010104">
    <property type="entry name" value="TonB_rcpt_bac"/>
</dbReference>
<dbReference type="PANTHER" id="PTHR40980:SF3">
    <property type="entry name" value="TONB-DEPENDENT RECEPTOR-LIKE BETA-BARREL DOMAIN-CONTAINING PROTEIN"/>
    <property type="match status" value="1"/>
</dbReference>
<protein>
    <submittedName>
        <fullName evidence="12">TonB-dependent receptor</fullName>
    </submittedName>
</protein>
<evidence type="ECO:0000256" key="8">
    <source>
        <dbReference type="PROSITE-ProRule" id="PRU01360"/>
    </source>
</evidence>
<keyword evidence="2 8" id="KW-0813">Transport</keyword>
<evidence type="ECO:0000259" key="10">
    <source>
        <dbReference type="Pfam" id="PF00593"/>
    </source>
</evidence>
<comment type="caution">
    <text evidence="12">The sequence shown here is derived from an EMBL/GenBank/DDBJ whole genome shotgun (WGS) entry which is preliminary data.</text>
</comment>
<dbReference type="Pfam" id="PF00593">
    <property type="entry name" value="TonB_dep_Rec_b-barrel"/>
    <property type="match status" value="1"/>
</dbReference>
<feature type="domain" description="TonB-dependent receptor plug" evidence="11">
    <location>
        <begin position="114"/>
        <end position="215"/>
    </location>
</feature>
<evidence type="ECO:0000256" key="4">
    <source>
        <dbReference type="ARBA" id="ARBA00022692"/>
    </source>
</evidence>
<proteinExistence type="inferred from homology"/>
<dbReference type="InterPro" id="IPR037066">
    <property type="entry name" value="Plug_dom_sf"/>
</dbReference>
<keyword evidence="4 8" id="KW-0812">Transmembrane</keyword>
<gene>
    <name evidence="12" type="ORF">C8J24_3266</name>
</gene>
<evidence type="ECO:0000259" key="11">
    <source>
        <dbReference type="Pfam" id="PF07715"/>
    </source>
</evidence>
<accession>A0A2T4YNQ9</accession>
<dbReference type="GO" id="GO:0009279">
    <property type="term" value="C:cell outer membrane"/>
    <property type="evidence" value="ECO:0007669"/>
    <property type="project" value="UniProtKB-SubCell"/>
</dbReference>
<organism evidence="12 13">
    <name type="scientific">Sphingomonas aerolata</name>
    <dbReference type="NCBI Taxonomy" id="185951"/>
    <lineage>
        <taxon>Bacteria</taxon>
        <taxon>Pseudomonadati</taxon>
        <taxon>Pseudomonadota</taxon>
        <taxon>Alphaproteobacteria</taxon>
        <taxon>Sphingomonadales</taxon>
        <taxon>Sphingomonadaceae</taxon>
        <taxon>Sphingomonas</taxon>
    </lineage>
</organism>
<dbReference type="NCBIfam" id="TIGR01782">
    <property type="entry name" value="TonB-Xanth-Caul"/>
    <property type="match status" value="1"/>
</dbReference>
<dbReference type="PROSITE" id="PS52016">
    <property type="entry name" value="TONB_DEPENDENT_REC_3"/>
    <property type="match status" value="1"/>
</dbReference>
<reference evidence="12 13" key="1">
    <citation type="submission" date="2018-04" db="EMBL/GenBank/DDBJ databases">
        <title>Genomic Encyclopedia of Type Strains, Phase III (KMG-III): the genomes of soil and plant-associated and newly described type strains.</title>
        <authorList>
            <person name="Whitman W."/>
        </authorList>
    </citation>
    <scope>NUCLEOTIDE SEQUENCE [LARGE SCALE GENOMIC DNA]</scope>
    <source>
        <strain evidence="12 13">NW12</strain>
    </source>
</reference>
<keyword evidence="3 8" id="KW-1134">Transmembrane beta strand</keyword>
<dbReference type="Gene3D" id="2.170.130.10">
    <property type="entry name" value="TonB-dependent receptor, plug domain"/>
    <property type="match status" value="1"/>
</dbReference>
<comment type="subcellular location">
    <subcellularLocation>
        <location evidence="1 8">Cell outer membrane</location>
        <topology evidence="1 8">Multi-pass membrane protein</topology>
    </subcellularLocation>
</comment>
<dbReference type="Proteomes" id="UP000240996">
    <property type="component" value="Unassembled WGS sequence"/>
</dbReference>
<dbReference type="CDD" id="cd01347">
    <property type="entry name" value="ligand_gated_channel"/>
    <property type="match status" value="1"/>
</dbReference>
<evidence type="ECO:0000256" key="6">
    <source>
        <dbReference type="ARBA" id="ARBA00023136"/>
    </source>
</evidence>
<feature type="domain" description="TonB-dependent receptor-like beta-barrel" evidence="10">
    <location>
        <begin position="477"/>
        <end position="919"/>
    </location>
</feature>